<dbReference type="InterPro" id="IPR003593">
    <property type="entry name" value="AAA+_ATPase"/>
</dbReference>
<dbReference type="InterPro" id="IPR017871">
    <property type="entry name" value="ABC_transporter-like_CS"/>
</dbReference>
<dbReference type="Gene3D" id="3.40.50.300">
    <property type="entry name" value="P-loop containing nucleotide triphosphate hydrolases"/>
    <property type="match status" value="1"/>
</dbReference>
<dbReference type="SUPFAM" id="SSF52540">
    <property type="entry name" value="P-loop containing nucleoside triphosphate hydrolases"/>
    <property type="match status" value="1"/>
</dbReference>
<evidence type="ECO:0000256" key="4">
    <source>
        <dbReference type="ARBA" id="ARBA00022840"/>
    </source>
</evidence>
<dbReference type="Proteomes" id="UP001589867">
    <property type="component" value="Unassembled WGS sequence"/>
</dbReference>
<dbReference type="PANTHER" id="PTHR43820">
    <property type="entry name" value="HIGH-AFFINITY BRANCHED-CHAIN AMINO ACID TRANSPORT ATP-BINDING PROTEIN LIVF"/>
    <property type="match status" value="1"/>
</dbReference>
<evidence type="ECO:0000313" key="7">
    <source>
        <dbReference type="EMBL" id="MFC0529775.1"/>
    </source>
</evidence>
<evidence type="ECO:0000256" key="2">
    <source>
        <dbReference type="ARBA" id="ARBA00022448"/>
    </source>
</evidence>
<evidence type="ECO:0000313" key="8">
    <source>
        <dbReference type="Proteomes" id="UP001589867"/>
    </source>
</evidence>
<dbReference type="PROSITE" id="PS00211">
    <property type="entry name" value="ABC_TRANSPORTER_1"/>
    <property type="match status" value="1"/>
</dbReference>
<evidence type="ECO:0000259" key="6">
    <source>
        <dbReference type="PROSITE" id="PS50893"/>
    </source>
</evidence>
<comment type="similarity">
    <text evidence="1">Belongs to the ABC transporter superfamily.</text>
</comment>
<feature type="domain" description="ABC transporter" evidence="6">
    <location>
        <begin position="3"/>
        <end position="234"/>
    </location>
</feature>
<evidence type="ECO:0000256" key="5">
    <source>
        <dbReference type="ARBA" id="ARBA00022970"/>
    </source>
</evidence>
<dbReference type="RefSeq" id="WP_377252836.1">
    <property type="nucleotide sequence ID" value="NZ_JBHLUH010000039.1"/>
</dbReference>
<dbReference type="InterPro" id="IPR027417">
    <property type="entry name" value="P-loop_NTPase"/>
</dbReference>
<dbReference type="GO" id="GO:0005524">
    <property type="term" value="F:ATP binding"/>
    <property type="evidence" value="ECO:0007669"/>
    <property type="project" value="UniProtKB-KW"/>
</dbReference>
<dbReference type="InterPro" id="IPR052156">
    <property type="entry name" value="BCAA_Transport_ATP-bd_LivF"/>
</dbReference>
<organism evidence="7 8">
    <name type="scientific">Phytohabitans kaempferiae</name>
    <dbReference type="NCBI Taxonomy" id="1620943"/>
    <lineage>
        <taxon>Bacteria</taxon>
        <taxon>Bacillati</taxon>
        <taxon>Actinomycetota</taxon>
        <taxon>Actinomycetes</taxon>
        <taxon>Micromonosporales</taxon>
        <taxon>Micromonosporaceae</taxon>
    </lineage>
</organism>
<keyword evidence="4 7" id="KW-0067">ATP-binding</keyword>
<gene>
    <name evidence="7" type="ORF">ACFFIA_19130</name>
</gene>
<dbReference type="InterPro" id="IPR003439">
    <property type="entry name" value="ABC_transporter-like_ATP-bd"/>
</dbReference>
<comment type="caution">
    <text evidence="7">The sequence shown here is derived from an EMBL/GenBank/DDBJ whole genome shotgun (WGS) entry which is preliminary data.</text>
</comment>
<keyword evidence="3" id="KW-0547">Nucleotide-binding</keyword>
<dbReference type="Pfam" id="PF00005">
    <property type="entry name" value="ABC_tran"/>
    <property type="match status" value="1"/>
</dbReference>
<dbReference type="PANTHER" id="PTHR43820:SF4">
    <property type="entry name" value="HIGH-AFFINITY BRANCHED-CHAIN AMINO ACID TRANSPORT ATP-BINDING PROTEIN LIVF"/>
    <property type="match status" value="1"/>
</dbReference>
<name>A0ABV6M4Z7_9ACTN</name>
<sequence length="234" mass="25009">MTLELRGLSVSYGGGSDVVRDVDLVLETGTFMALIGRNGSGRTSLLRAIAGSIGHRGTIMVNGHRVGGRDASPYRARRHGISLVPERHASIAELTVAENVRMAKGWAPRRSGDEADVLDIFPELRGRWNVRAGLLSGGEQRKLGIALALVSDPRVLLVDEPSLGLDPLTVAAVHEALGLLAADDRIALISDEKLSPGLARLCTRVAGLRDGRIVGPWAPDEPRLAEHLQEVVYA</sequence>
<protein>
    <submittedName>
        <fullName evidence="7">ATP-binding cassette domain-containing protein</fullName>
    </submittedName>
</protein>
<reference evidence="7 8" key="1">
    <citation type="submission" date="2024-09" db="EMBL/GenBank/DDBJ databases">
        <authorList>
            <person name="Sun Q."/>
            <person name="Mori K."/>
        </authorList>
    </citation>
    <scope>NUCLEOTIDE SEQUENCE [LARGE SCALE GENOMIC DNA]</scope>
    <source>
        <strain evidence="7 8">TBRC 3947</strain>
    </source>
</reference>
<keyword evidence="2" id="KW-0813">Transport</keyword>
<dbReference type="PROSITE" id="PS50893">
    <property type="entry name" value="ABC_TRANSPORTER_2"/>
    <property type="match status" value="1"/>
</dbReference>
<dbReference type="EMBL" id="JBHLUH010000039">
    <property type="protein sequence ID" value="MFC0529775.1"/>
    <property type="molecule type" value="Genomic_DNA"/>
</dbReference>
<dbReference type="SMART" id="SM00382">
    <property type="entry name" value="AAA"/>
    <property type="match status" value="1"/>
</dbReference>
<proteinExistence type="inferred from homology"/>
<accession>A0ABV6M4Z7</accession>
<keyword evidence="8" id="KW-1185">Reference proteome</keyword>
<keyword evidence="5" id="KW-0029">Amino-acid transport</keyword>
<evidence type="ECO:0000256" key="3">
    <source>
        <dbReference type="ARBA" id="ARBA00022741"/>
    </source>
</evidence>
<evidence type="ECO:0000256" key="1">
    <source>
        <dbReference type="ARBA" id="ARBA00005417"/>
    </source>
</evidence>